<reference evidence="1" key="1">
    <citation type="submission" date="2023-07" db="EMBL/GenBank/DDBJ databases">
        <title>draft genome sequence of fig (Ficus carica).</title>
        <authorList>
            <person name="Takahashi T."/>
            <person name="Nishimura K."/>
        </authorList>
    </citation>
    <scope>NUCLEOTIDE SEQUENCE</scope>
</reference>
<organism evidence="1 2">
    <name type="scientific">Ficus carica</name>
    <name type="common">Common fig</name>
    <dbReference type="NCBI Taxonomy" id="3494"/>
    <lineage>
        <taxon>Eukaryota</taxon>
        <taxon>Viridiplantae</taxon>
        <taxon>Streptophyta</taxon>
        <taxon>Embryophyta</taxon>
        <taxon>Tracheophyta</taxon>
        <taxon>Spermatophyta</taxon>
        <taxon>Magnoliopsida</taxon>
        <taxon>eudicotyledons</taxon>
        <taxon>Gunneridae</taxon>
        <taxon>Pentapetalae</taxon>
        <taxon>rosids</taxon>
        <taxon>fabids</taxon>
        <taxon>Rosales</taxon>
        <taxon>Moraceae</taxon>
        <taxon>Ficeae</taxon>
        <taxon>Ficus</taxon>
    </lineage>
</organism>
<keyword evidence="2" id="KW-1185">Reference proteome</keyword>
<name>A0AA88JGP2_FICCA</name>
<dbReference type="Proteomes" id="UP001187192">
    <property type="component" value="Unassembled WGS sequence"/>
</dbReference>
<evidence type="ECO:0000313" key="1">
    <source>
        <dbReference type="EMBL" id="GMN71556.1"/>
    </source>
</evidence>
<protein>
    <submittedName>
        <fullName evidence="1">Uncharacterized protein</fullName>
    </submittedName>
</protein>
<proteinExistence type="predicted"/>
<gene>
    <name evidence="1" type="ORF">TIFTF001_052699</name>
</gene>
<evidence type="ECO:0000313" key="2">
    <source>
        <dbReference type="Proteomes" id="UP001187192"/>
    </source>
</evidence>
<dbReference type="EMBL" id="BTGU01011398">
    <property type="protein sequence ID" value="GMN71556.1"/>
    <property type="molecule type" value="Genomic_DNA"/>
</dbReference>
<sequence>MSKHLALLTWLARALTTRHLRPAITGRRHLMLLALVGFGSWFELDRAGAPTTPWQRATVSDLPAIHDAILWRVGAADCEKWNGHHHGKLPRVVPIRTRSGLVHDLGTQVKLKVSLIAHKGLMSKIFAYLPSLGGRPFKVRMSQEFACSPSKFLAYLIKPMSPCLHHMTYIIKQKYLLTKAFKDHQPY</sequence>
<dbReference type="AlphaFoldDB" id="A0AA88JGP2"/>
<comment type="caution">
    <text evidence="1">The sequence shown here is derived from an EMBL/GenBank/DDBJ whole genome shotgun (WGS) entry which is preliminary data.</text>
</comment>
<accession>A0AA88JGP2</accession>